<dbReference type="PANTHER" id="PTHR13931">
    <property type="entry name" value="UBIQUITINATION FACTOR E4"/>
    <property type="match status" value="1"/>
</dbReference>
<dbReference type="GO" id="GO:0006511">
    <property type="term" value="P:ubiquitin-dependent protein catabolic process"/>
    <property type="evidence" value="ECO:0007669"/>
    <property type="project" value="InterPro"/>
</dbReference>
<dbReference type="SUPFAM" id="SSF57850">
    <property type="entry name" value="RING/U-box"/>
    <property type="match status" value="1"/>
</dbReference>
<dbReference type="EMBL" id="HBEK01004310">
    <property type="protein sequence ID" value="CAD8392388.1"/>
    <property type="molecule type" value="Transcribed_RNA"/>
</dbReference>
<keyword evidence="10" id="KW-0539">Nucleus</keyword>
<dbReference type="GO" id="GO:0000151">
    <property type="term" value="C:ubiquitin ligase complex"/>
    <property type="evidence" value="ECO:0007669"/>
    <property type="project" value="InterPro"/>
</dbReference>
<reference evidence="13" key="1">
    <citation type="submission" date="2021-01" db="EMBL/GenBank/DDBJ databases">
        <authorList>
            <person name="Corre E."/>
            <person name="Pelletier E."/>
            <person name="Niang G."/>
            <person name="Scheremetjew M."/>
            <person name="Finn R."/>
            <person name="Kale V."/>
            <person name="Holt S."/>
            <person name="Cochrane G."/>
            <person name="Meng A."/>
            <person name="Brown T."/>
            <person name="Cohen L."/>
        </authorList>
    </citation>
    <scope>NUCLEOTIDE SEQUENCE</scope>
    <source>
        <strain evidence="13">UTEX LB 2760</strain>
    </source>
</reference>
<evidence type="ECO:0000256" key="3">
    <source>
        <dbReference type="ARBA" id="ARBA00004496"/>
    </source>
</evidence>
<comment type="subcellular location">
    <subcellularLocation>
        <location evidence="3">Cytoplasm</location>
    </subcellularLocation>
    <subcellularLocation>
        <location evidence="2">Nucleus</location>
    </subcellularLocation>
</comment>
<comment type="catalytic activity">
    <reaction evidence="1">
        <text>S-ubiquitinyl-[E2 ubiquitin-conjugating enzyme]-L-cysteine + [acceptor protein]-L-lysine = [E2 ubiquitin-conjugating enzyme]-L-cysteine + N(6)-ubiquitinyl-[acceptor protein]-L-lysine.</text>
        <dbReference type="EC" id="2.3.2.27"/>
    </reaction>
</comment>
<dbReference type="InterPro" id="IPR013083">
    <property type="entry name" value="Znf_RING/FYVE/PHD"/>
</dbReference>
<dbReference type="InterPro" id="IPR019474">
    <property type="entry name" value="Ub_conjug_fac_E4_core"/>
</dbReference>
<evidence type="ECO:0000256" key="6">
    <source>
        <dbReference type="ARBA" id="ARBA00012483"/>
    </source>
</evidence>
<evidence type="ECO:0000256" key="4">
    <source>
        <dbReference type="ARBA" id="ARBA00004906"/>
    </source>
</evidence>
<evidence type="ECO:0000256" key="8">
    <source>
        <dbReference type="ARBA" id="ARBA00022679"/>
    </source>
</evidence>
<dbReference type="UniPathway" id="UPA00143"/>
<feature type="domain" description="U-box" evidence="12">
    <location>
        <begin position="266"/>
        <end position="340"/>
    </location>
</feature>
<evidence type="ECO:0000256" key="5">
    <source>
        <dbReference type="ARBA" id="ARBA00007434"/>
    </source>
</evidence>
<evidence type="ECO:0000256" key="11">
    <source>
        <dbReference type="SAM" id="Coils"/>
    </source>
</evidence>
<protein>
    <recommendedName>
        <fullName evidence="6">RING-type E3 ubiquitin transferase</fullName>
        <ecNumber evidence="6">2.3.2.27</ecNumber>
    </recommendedName>
</protein>
<evidence type="ECO:0000256" key="2">
    <source>
        <dbReference type="ARBA" id="ARBA00004123"/>
    </source>
</evidence>
<name>A0A7S0BG58_9RHOD</name>
<dbReference type="PANTHER" id="PTHR13931:SF2">
    <property type="entry name" value="UBIQUITIN CONJUGATION FACTOR E4 B"/>
    <property type="match status" value="1"/>
</dbReference>
<dbReference type="GO" id="GO:0000209">
    <property type="term" value="P:protein polyubiquitination"/>
    <property type="evidence" value="ECO:0007669"/>
    <property type="project" value="TreeGrafter"/>
</dbReference>
<organism evidence="13">
    <name type="scientific">Rhodosorus marinus</name>
    <dbReference type="NCBI Taxonomy" id="101924"/>
    <lineage>
        <taxon>Eukaryota</taxon>
        <taxon>Rhodophyta</taxon>
        <taxon>Stylonematophyceae</taxon>
        <taxon>Stylonematales</taxon>
        <taxon>Stylonemataceae</taxon>
        <taxon>Rhodosorus</taxon>
    </lineage>
</organism>
<gene>
    <name evidence="13" type="ORF">RMAR0315_LOCUS2363</name>
</gene>
<feature type="coiled-coil region" evidence="11">
    <location>
        <begin position="98"/>
        <end position="125"/>
    </location>
</feature>
<keyword evidence="7" id="KW-0963">Cytoplasm</keyword>
<dbReference type="AlphaFoldDB" id="A0A7S0BG58"/>
<accession>A0A7S0BG58</accession>
<dbReference type="Pfam" id="PF10408">
    <property type="entry name" value="Ufd2P_core"/>
    <property type="match status" value="1"/>
</dbReference>
<sequence>MMRAIFRLYVDVETTGSSSQFYDKFSSRYYLSDILMELWDDQHYRRSLHELVAANEKLVLNTINMLLNDANWLLDDTIDTLQELHGLQMIMGNPADWNSLTQEQQKEKRERFAELEKKLKRTLRLANSSVQVLVALTGDENIRKVFLRPEVVERVAVMLNYYLKQLVGPRCQELKLKNKEDYGWEPKNLLTDIMRAYLNLAKSDKFAAAIAIDHRSYSESIFLSAIDKATRIRFLRPPEIQEFRLLLQEIQKTEEIEEKEAELFADAPDEFLDPIMSTLMQDPVTLPASGMVCDRPVIERHLLSDPSDPFNRKPLKAEHLIPNVELRARIREYMNLKKAGAR</sequence>
<dbReference type="SMART" id="SM00504">
    <property type="entry name" value="Ubox"/>
    <property type="match status" value="1"/>
</dbReference>
<dbReference type="PROSITE" id="PS51698">
    <property type="entry name" value="U_BOX"/>
    <property type="match status" value="1"/>
</dbReference>
<dbReference type="Gene3D" id="3.30.40.10">
    <property type="entry name" value="Zinc/RING finger domain, C3HC4 (zinc finger)"/>
    <property type="match status" value="1"/>
</dbReference>
<evidence type="ECO:0000313" key="13">
    <source>
        <dbReference type="EMBL" id="CAD8392388.1"/>
    </source>
</evidence>
<dbReference type="InterPro" id="IPR045132">
    <property type="entry name" value="UBE4"/>
</dbReference>
<dbReference type="GO" id="GO:0005737">
    <property type="term" value="C:cytoplasm"/>
    <property type="evidence" value="ECO:0007669"/>
    <property type="project" value="UniProtKB-SubCell"/>
</dbReference>
<dbReference type="InterPro" id="IPR003613">
    <property type="entry name" value="Ubox_domain"/>
</dbReference>
<keyword evidence="11" id="KW-0175">Coiled coil</keyword>
<comment type="pathway">
    <text evidence="4">Protein modification; protein ubiquitination.</text>
</comment>
<comment type="similarity">
    <text evidence="5">Belongs to the ubiquitin conjugation factor E4 family.</text>
</comment>
<evidence type="ECO:0000256" key="1">
    <source>
        <dbReference type="ARBA" id="ARBA00000900"/>
    </source>
</evidence>
<evidence type="ECO:0000259" key="12">
    <source>
        <dbReference type="PROSITE" id="PS51698"/>
    </source>
</evidence>
<evidence type="ECO:0000256" key="7">
    <source>
        <dbReference type="ARBA" id="ARBA00022490"/>
    </source>
</evidence>
<evidence type="ECO:0000256" key="9">
    <source>
        <dbReference type="ARBA" id="ARBA00022786"/>
    </source>
</evidence>
<dbReference type="EC" id="2.3.2.27" evidence="6"/>
<dbReference type="FunFam" id="3.30.40.10:FF:000055">
    <property type="entry name" value="Ubiquitin conjugation factor e4 a"/>
    <property type="match status" value="1"/>
</dbReference>
<dbReference type="GO" id="GO:0005634">
    <property type="term" value="C:nucleus"/>
    <property type="evidence" value="ECO:0007669"/>
    <property type="project" value="UniProtKB-SubCell"/>
</dbReference>
<keyword evidence="9" id="KW-0833">Ubl conjugation pathway</keyword>
<keyword evidence="8" id="KW-0808">Transferase</keyword>
<dbReference type="Pfam" id="PF04564">
    <property type="entry name" value="U-box"/>
    <property type="match status" value="1"/>
</dbReference>
<proteinExistence type="inferred from homology"/>
<dbReference type="GO" id="GO:0036503">
    <property type="term" value="P:ERAD pathway"/>
    <property type="evidence" value="ECO:0007669"/>
    <property type="project" value="InterPro"/>
</dbReference>
<dbReference type="GO" id="GO:0034450">
    <property type="term" value="F:ubiquitin-ubiquitin ligase activity"/>
    <property type="evidence" value="ECO:0007669"/>
    <property type="project" value="InterPro"/>
</dbReference>
<evidence type="ECO:0000256" key="10">
    <source>
        <dbReference type="ARBA" id="ARBA00023242"/>
    </source>
</evidence>